<feature type="transmembrane region" description="Helical" evidence="13">
    <location>
        <begin position="182"/>
        <end position="207"/>
    </location>
</feature>
<feature type="transmembrane region" description="Helical" evidence="13">
    <location>
        <begin position="70"/>
        <end position="90"/>
    </location>
</feature>
<feature type="transmembrane region" description="Helical" evidence="13">
    <location>
        <begin position="43"/>
        <end position="63"/>
    </location>
</feature>
<dbReference type="InterPro" id="IPR007960">
    <property type="entry name" value="TAS2R"/>
</dbReference>
<keyword evidence="3 12" id="KW-0919">Taste</keyword>
<dbReference type="GO" id="GO:0016020">
    <property type="term" value="C:membrane"/>
    <property type="evidence" value="ECO:0007669"/>
    <property type="project" value="UniProtKB-SubCell"/>
</dbReference>
<name>L5L1J1_PTEAL</name>
<organism evidence="14 15">
    <name type="scientific">Pteropus alecto</name>
    <name type="common">Black flying fox</name>
    <dbReference type="NCBI Taxonomy" id="9402"/>
    <lineage>
        <taxon>Eukaryota</taxon>
        <taxon>Metazoa</taxon>
        <taxon>Chordata</taxon>
        <taxon>Craniata</taxon>
        <taxon>Vertebrata</taxon>
        <taxon>Euteleostomi</taxon>
        <taxon>Mammalia</taxon>
        <taxon>Eutheria</taxon>
        <taxon>Laurasiatheria</taxon>
        <taxon>Chiroptera</taxon>
        <taxon>Yinpterochiroptera</taxon>
        <taxon>Pteropodoidea</taxon>
        <taxon>Pteropodidae</taxon>
        <taxon>Pteropodinae</taxon>
        <taxon>Pteropus</taxon>
    </lineage>
</organism>
<keyword evidence="7 12" id="KW-0297">G-protein coupled receptor</keyword>
<evidence type="ECO:0000313" key="14">
    <source>
        <dbReference type="EMBL" id="ELK16883.1"/>
    </source>
</evidence>
<keyword evidence="8 12" id="KW-0472">Membrane</keyword>
<comment type="subcellular location">
    <subcellularLocation>
        <location evidence="1 12">Membrane</location>
        <topology evidence="1 12">Multi-pass membrane protein</topology>
    </subcellularLocation>
</comment>
<feature type="transmembrane region" description="Helical" evidence="13">
    <location>
        <begin position="130"/>
        <end position="149"/>
    </location>
</feature>
<dbReference type="STRING" id="9402.L5L1J1"/>
<evidence type="ECO:0000256" key="1">
    <source>
        <dbReference type="ARBA" id="ARBA00004141"/>
    </source>
</evidence>
<dbReference type="EMBL" id="KB030421">
    <property type="protein sequence ID" value="ELK16883.1"/>
    <property type="molecule type" value="Genomic_DNA"/>
</dbReference>
<dbReference type="GO" id="GO:0033038">
    <property type="term" value="F:bitter taste receptor activity"/>
    <property type="evidence" value="ECO:0007669"/>
    <property type="project" value="InterPro"/>
</dbReference>
<dbReference type="FunFam" id="1.20.1070.10:FF:000042">
    <property type="entry name" value="Taste receptor type 2 member 7"/>
    <property type="match status" value="1"/>
</dbReference>
<evidence type="ECO:0000256" key="4">
    <source>
        <dbReference type="ARBA" id="ARBA00022606"/>
    </source>
</evidence>
<dbReference type="InParanoid" id="L5L1J1"/>
<evidence type="ECO:0000256" key="5">
    <source>
        <dbReference type="ARBA" id="ARBA00022692"/>
    </source>
</evidence>
<evidence type="ECO:0000256" key="13">
    <source>
        <dbReference type="SAM" id="Phobius"/>
    </source>
</evidence>
<keyword evidence="9 12" id="KW-0675">Receptor</keyword>
<reference evidence="15" key="1">
    <citation type="journal article" date="2013" name="Science">
        <title>Comparative analysis of bat genomes provides insight into the evolution of flight and immunity.</title>
        <authorList>
            <person name="Zhang G."/>
            <person name="Cowled C."/>
            <person name="Shi Z."/>
            <person name="Huang Z."/>
            <person name="Bishop-Lilly K.A."/>
            <person name="Fang X."/>
            <person name="Wynne J.W."/>
            <person name="Xiong Z."/>
            <person name="Baker M.L."/>
            <person name="Zhao W."/>
            <person name="Tachedjian M."/>
            <person name="Zhu Y."/>
            <person name="Zhou P."/>
            <person name="Jiang X."/>
            <person name="Ng J."/>
            <person name="Yang L."/>
            <person name="Wu L."/>
            <person name="Xiao J."/>
            <person name="Feng Y."/>
            <person name="Chen Y."/>
            <person name="Sun X."/>
            <person name="Zhang Y."/>
            <person name="Marsh G.A."/>
            <person name="Crameri G."/>
            <person name="Broder C.C."/>
            <person name="Frey K.G."/>
            <person name="Wang L.F."/>
            <person name="Wang J."/>
        </authorList>
    </citation>
    <scope>NUCLEOTIDE SEQUENCE [LARGE SCALE GENOMIC DNA]</scope>
</reference>
<evidence type="ECO:0000256" key="12">
    <source>
        <dbReference type="RuleBase" id="RU004424"/>
    </source>
</evidence>
<evidence type="ECO:0000313" key="15">
    <source>
        <dbReference type="Proteomes" id="UP000010552"/>
    </source>
</evidence>
<sequence>MSSAIENVFIIIELLEFITGIWGNGFIVLVICADWVKTKKISLLDFIFTILAISRIGMICMLFEDSLKTVYYSGIFENHLMMIVVSDFFWDLNNDISTWCATSLGVFYFLKLSNFSHPFFLWLKWRRDRVVITILLGFFLSLFVGLLNIKFDAFKVSEYLKTERNWTRKEYMRKTQYFNNKILLSLGSLIPMVVSLISFFLLILSLWRHIRQMMHYAKGSGDFNTEVYVRARNTMISFIILLVVHYFFTILLLWSYSTIENSLSMIICETVVLLYPSIHPIHMILGNRKLRRTAVNLLRQMSPASRERDSSQHAGTENY</sequence>
<evidence type="ECO:0000256" key="10">
    <source>
        <dbReference type="ARBA" id="ARBA00023224"/>
    </source>
</evidence>
<keyword evidence="6 13" id="KW-1133">Transmembrane helix</keyword>
<keyword evidence="5 12" id="KW-0812">Transmembrane</keyword>
<keyword evidence="15" id="KW-1185">Reference proteome</keyword>
<dbReference type="PANTHER" id="PTHR11394">
    <property type="entry name" value="TASTE RECEPTOR TYPE 2"/>
    <property type="match status" value="1"/>
</dbReference>
<keyword evidence="4 12" id="KW-0716">Sensory transduction</keyword>
<dbReference type="Proteomes" id="UP000010552">
    <property type="component" value="Unassembled WGS sequence"/>
</dbReference>
<feature type="transmembrane region" description="Helical" evidence="13">
    <location>
        <begin position="263"/>
        <end position="285"/>
    </location>
</feature>
<protein>
    <recommendedName>
        <fullName evidence="12">Taste receptor type 2</fullName>
    </recommendedName>
</protein>
<evidence type="ECO:0000256" key="8">
    <source>
        <dbReference type="ARBA" id="ARBA00023136"/>
    </source>
</evidence>
<feature type="transmembrane region" description="Helical" evidence="13">
    <location>
        <begin position="7"/>
        <end position="31"/>
    </location>
</feature>
<evidence type="ECO:0000256" key="2">
    <source>
        <dbReference type="ARBA" id="ARBA00007376"/>
    </source>
</evidence>
<dbReference type="CDD" id="cd13950">
    <property type="entry name" value="7tm_TAS2R"/>
    <property type="match status" value="1"/>
</dbReference>
<dbReference type="GO" id="GO:0004930">
    <property type="term" value="F:G protein-coupled receptor activity"/>
    <property type="evidence" value="ECO:0007669"/>
    <property type="project" value="UniProtKB-KW"/>
</dbReference>
<dbReference type="AlphaFoldDB" id="L5L1J1"/>
<gene>
    <name evidence="14" type="ORF">PAL_GLEAN10000622</name>
</gene>
<evidence type="ECO:0000256" key="7">
    <source>
        <dbReference type="ARBA" id="ARBA00023040"/>
    </source>
</evidence>
<dbReference type="PANTHER" id="PTHR11394:SF76">
    <property type="entry name" value="TASTE RECEPTOR TYPE 2"/>
    <property type="match status" value="1"/>
</dbReference>
<feature type="transmembrane region" description="Helical" evidence="13">
    <location>
        <begin position="238"/>
        <end position="257"/>
    </location>
</feature>
<dbReference type="eggNOG" id="ENOG502SKRK">
    <property type="taxonomic scope" value="Eukaryota"/>
</dbReference>
<keyword evidence="10 12" id="KW-0807">Transducer</keyword>
<evidence type="ECO:0000256" key="6">
    <source>
        <dbReference type="ARBA" id="ARBA00022989"/>
    </source>
</evidence>
<proteinExistence type="inferred from homology"/>
<dbReference type="Pfam" id="PF05296">
    <property type="entry name" value="TAS2R"/>
    <property type="match status" value="1"/>
</dbReference>
<accession>L5L1J1</accession>
<dbReference type="Gene3D" id="1.20.1070.10">
    <property type="entry name" value="Rhodopsin 7-helix transmembrane proteins"/>
    <property type="match status" value="1"/>
</dbReference>
<evidence type="ECO:0000256" key="9">
    <source>
        <dbReference type="ARBA" id="ARBA00023170"/>
    </source>
</evidence>
<evidence type="ECO:0000256" key="11">
    <source>
        <dbReference type="RuleBase" id="RU004423"/>
    </source>
</evidence>
<comment type="similarity">
    <text evidence="2 11">Belongs to the G-protein coupled receptor T2R family.</text>
</comment>
<evidence type="ECO:0000256" key="3">
    <source>
        <dbReference type="ARBA" id="ARBA00022480"/>
    </source>
</evidence>
<feature type="transmembrane region" description="Helical" evidence="13">
    <location>
        <begin position="96"/>
        <end position="123"/>
    </location>
</feature>
<dbReference type="SUPFAM" id="SSF81321">
    <property type="entry name" value="Family A G protein-coupled receptor-like"/>
    <property type="match status" value="1"/>
</dbReference>